<proteinExistence type="predicted"/>
<name>A0A0S4JKM9_BODSA</name>
<evidence type="ECO:0000313" key="1">
    <source>
        <dbReference type="EMBL" id="CUG90802.1"/>
    </source>
</evidence>
<dbReference type="VEuPathDB" id="TriTrypDB:BSAL_28875"/>
<dbReference type="Proteomes" id="UP000051952">
    <property type="component" value="Unassembled WGS sequence"/>
</dbReference>
<evidence type="ECO:0000313" key="2">
    <source>
        <dbReference type="Proteomes" id="UP000051952"/>
    </source>
</evidence>
<gene>
    <name evidence="1" type="ORF">BSAL_28875</name>
</gene>
<keyword evidence="2" id="KW-1185">Reference proteome</keyword>
<dbReference type="EMBL" id="CYKH01001865">
    <property type="protein sequence ID" value="CUG90802.1"/>
    <property type="molecule type" value="Genomic_DNA"/>
</dbReference>
<sequence>MAGVAGAEVVVTPPTKLNTIICRRFFEKRPLDFVEQPLTLSVKPVSHHRVVSKRPRDETTDGTEAADNAAAVAAASVISEEPSVIVNGIAVTPSRGVVQLVGKRGVWDANESLLLFYDQLHLKSGWMLARKVPNMKRAILATVIAKHVDDDTQHSGSSSRRWSRHIGRAAVVAPGEVLEIIDVSVSRQ</sequence>
<organism evidence="1 2">
    <name type="scientific">Bodo saltans</name>
    <name type="common">Flagellated protozoan</name>
    <dbReference type="NCBI Taxonomy" id="75058"/>
    <lineage>
        <taxon>Eukaryota</taxon>
        <taxon>Discoba</taxon>
        <taxon>Euglenozoa</taxon>
        <taxon>Kinetoplastea</taxon>
        <taxon>Metakinetoplastina</taxon>
        <taxon>Eubodonida</taxon>
        <taxon>Bodonidae</taxon>
        <taxon>Bodo</taxon>
    </lineage>
</organism>
<dbReference type="AlphaFoldDB" id="A0A0S4JKM9"/>
<accession>A0A0S4JKM9</accession>
<protein>
    <submittedName>
        <fullName evidence="1">Uncharacterized protein</fullName>
    </submittedName>
</protein>
<reference evidence="2" key="1">
    <citation type="submission" date="2015-09" db="EMBL/GenBank/DDBJ databases">
        <authorList>
            <consortium name="Pathogen Informatics"/>
        </authorList>
    </citation>
    <scope>NUCLEOTIDE SEQUENCE [LARGE SCALE GENOMIC DNA]</scope>
    <source>
        <strain evidence="2">Lake Konstanz</strain>
    </source>
</reference>